<evidence type="ECO:0000313" key="3">
    <source>
        <dbReference type="EMBL" id="KAL0912221.1"/>
    </source>
</evidence>
<reference evidence="3 4" key="1">
    <citation type="journal article" date="2024" name="Plant Biotechnol. J.">
        <title>Dendrobium thyrsiflorum genome and its molecular insights into genes involved in important horticultural traits.</title>
        <authorList>
            <person name="Chen B."/>
            <person name="Wang J.Y."/>
            <person name="Zheng P.J."/>
            <person name="Li K.L."/>
            <person name="Liang Y.M."/>
            <person name="Chen X.F."/>
            <person name="Zhang C."/>
            <person name="Zhao X."/>
            <person name="He X."/>
            <person name="Zhang G.Q."/>
            <person name="Liu Z.J."/>
            <person name="Xu Q."/>
        </authorList>
    </citation>
    <scope>NUCLEOTIDE SEQUENCE [LARGE SCALE GENOMIC DNA]</scope>
    <source>
        <strain evidence="3">GZMU011</strain>
    </source>
</reference>
<protein>
    <recommendedName>
        <fullName evidence="2">Aminotransferase-like plant mobile domain-containing protein</fullName>
    </recommendedName>
</protein>
<dbReference type="PANTHER" id="PTHR46033">
    <property type="entry name" value="PROTEIN MAIN-LIKE 2"/>
    <property type="match status" value="1"/>
</dbReference>
<feature type="region of interest" description="Disordered" evidence="1">
    <location>
        <begin position="715"/>
        <end position="771"/>
    </location>
</feature>
<feature type="compositionally biased region" description="Basic residues" evidence="1">
    <location>
        <begin position="758"/>
        <end position="771"/>
    </location>
</feature>
<dbReference type="InterPro" id="IPR044824">
    <property type="entry name" value="MAIN-like"/>
</dbReference>
<dbReference type="Proteomes" id="UP001552299">
    <property type="component" value="Unassembled WGS sequence"/>
</dbReference>
<name>A0ABD0UPH8_DENTH</name>
<dbReference type="AlphaFoldDB" id="A0ABD0UPH8"/>
<gene>
    <name evidence="3" type="ORF">M5K25_018183</name>
</gene>
<sequence>MTEKIKLLCCYDGKLVVEGDGVAPTYVGGIQKPIKVDRSSTLEDVRRKIFEATKIDPLAYSLVLTCKYPIHGGAYRAVALTNDEIVDCMLDESSVGGAIELYVEKDIILRKTGNGIHIVSSTVTIDECVETTRDMLIDKPDADHGTGTQGFYMGGWDFSLTRLASTNTSESIETQQATYPSLNREESVTEKAPCILEATTGNSGVAIASPLVQNDPFLLHKSINNVSKKPSEREGGMPRKCYHMLSMRDWPLTHPIMIDQLNQAGFLVANSLQWLHLDMHLLCAVIERWHPETNTFHLHNVEISLTLQDVAVLTGLVVDGLPVTAARDVGGLESRWATWTDCCNELLGRAPMDIIDSAAKLKLAWLRDNFKDVPENATAETVAYHTRAYIMHMLGSWIVPNRSGNAVPCRYLPLLEDFEKCGRTAFGAASLAYLYRELSRASRESVKRLAGNIHLLQLWAWEHLKVGRPIMQEGDYGGGPYPGPLGIRWQGERRHRRPMGHLMFYRRELNLADGRWVIWEPYPKNLLDRLPAICTAGKGVWQSRAPLIHFDIVEMHFPDRVMRQFGMKQHLPKPVESIEQINARRKPGANWLEQHYAYLARWAQRHLLVVKEEEHQSELSNNNGNDEENEKHEEAACQLQGHMGKDLIHLVNRLHTQLNDHLLECEKPCLLYKMLAEIEHTYGVHGLHHLLGPLPSSPLSQPAPPESSVLSGIQMQNGQQKEELQSPLPSASKGNASFDESLGKPLLMLFARSPMRQGKSRGRKRGSIRAR</sequence>
<comment type="caution">
    <text evidence="3">The sequence shown here is derived from an EMBL/GenBank/DDBJ whole genome shotgun (WGS) entry which is preliminary data.</text>
</comment>
<feature type="region of interest" description="Disordered" evidence="1">
    <location>
        <begin position="613"/>
        <end position="634"/>
    </location>
</feature>
<dbReference type="PANTHER" id="PTHR46033:SF8">
    <property type="entry name" value="PROTEIN MAINTENANCE OF MERISTEMS-LIKE"/>
    <property type="match status" value="1"/>
</dbReference>
<dbReference type="InterPro" id="IPR019557">
    <property type="entry name" value="AminoTfrase-like_pln_mobile"/>
</dbReference>
<proteinExistence type="predicted"/>
<evidence type="ECO:0000259" key="2">
    <source>
        <dbReference type="Pfam" id="PF10536"/>
    </source>
</evidence>
<feature type="domain" description="Aminotransferase-like plant mobile" evidence="2">
    <location>
        <begin position="273"/>
        <end position="613"/>
    </location>
</feature>
<evidence type="ECO:0000256" key="1">
    <source>
        <dbReference type="SAM" id="MobiDB-lite"/>
    </source>
</evidence>
<dbReference type="EMBL" id="JANQDX010000014">
    <property type="protein sequence ID" value="KAL0912221.1"/>
    <property type="molecule type" value="Genomic_DNA"/>
</dbReference>
<keyword evidence="4" id="KW-1185">Reference proteome</keyword>
<evidence type="ECO:0000313" key="4">
    <source>
        <dbReference type="Proteomes" id="UP001552299"/>
    </source>
</evidence>
<dbReference type="Pfam" id="PF10536">
    <property type="entry name" value="PMD"/>
    <property type="match status" value="1"/>
</dbReference>
<organism evidence="3 4">
    <name type="scientific">Dendrobium thyrsiflorum</name>
    <name type="common">Pinecone-like raceme dendrobium</name>
    <name type="synonym">Orchid</name>
    <dbReference type="NCBI Taxonomy" id="117978"/>
    <lineage>
        <taxon>Eukaryota</taxon>
        <taxon>Viridiplantae</taxon>
        <taxon>Streptophyta</taxon>
        <taxon>Embryophyta</taxon>
        <taxon>Tracheophyta</taxon>
        <taxon>Spermatophyta</taxon>
        <taxon>Magnoliopsida</taxon>
        <taxon>Liliopsida</taxon>
        <taxon>Asparagales</taxon>
        <taxon>Orchidaceae</taxon>
        <taxon>Epidendroideae</taxon>
        <taxon>Malaxideae</taxon>
        <taxon>Dendrobiinae</taxon>
        <taxon>Dendrobium</taxon>
    </lineage>
</organism>
<accession>A0ABD0UPH8</accession>